<proteinExistence type="predicted"/>
<keyword evidence="1" id="KW-0812">Transmembrane</keyword>
<keyword evidence="1" id="KW-0472">Membrane</keyword>
<name>A0A6M2E0I0_XENCH</name>
<reference evidence="2" key="1">
    <citation type="submission" date="2020-03" db="EMBL/GenBank/DDBJ databases">
        <title>Transcriptomic Profiling of the Digestive Tract of the Rat Flea, Xenopsylla cheopis, Following Blood Feeding and Infection with Yersinia pestis.</title>
        <authorList>
            <person name="Bland D.M."/>
            <person name="Martens C.A."/>
            <person name="Virtaneva K."/>
            <person name="Kanakabandi K."/>
            <person name="Long D."/>
            <person name="Rosenke R."/>
            <person name="Saturday G.A."/>
            <person name="Hoyt F.H."/>
            <person name="Bruno D.P."/>
            <person name="Ribeiro J.M.C."/>
            <person name="Hinnebusch J."/>
        </authorList>
    </citation>
    <scope>NUCLEOTIDE SEQUENCE</scope>
</reference>
<feature type="transmembrane region" description="Helical" evidence="1">
    <location>
        <begin position="7"/>
        <end position="28"/>
    </location>
</feature>
<dbReference type="EMBL" id="GIIL01007105">
    <property type="protein sequence ID" value="NOV50831.1"/>
    <property type="molecule type" value="Transcribed_RNA"/>
</dbReference>
<dbReference type="AlphaFoldDB" id="A0A6M2E0I0"/>
<accession>A0A6M2E0I0</accession>
<sequence length="70" mass="8088">MLLTEINLIYMLIYIFLLIVVSNMVLSLPTLCNTSSFVTLSVYLMSIFLQHHISKLSDSFSRLFRSILQT</sequence>
<protein>
    <submittedName>
        <fullName evidence="2">Putative secreted protein</fullName>
    </submittedName>
</protein>
<keyword evidence="1" id="KW-1133">Transmembrane helix</keyword>
<evidence type="ECO:0000256" key="1">
    <source>
        <dbReference type="SAM" id="Phobius"/>
    </source>
</evidence>
<evidence type="ECO:0000313" key="2">
    <source>
        <dbReference type="EMBL" id="NOV50831.1"/>
    </source>
</evidence>
<organism evidence="2">
    <name type="scientific">Xenopsylla cheopis</name>
    <name type="common">Oriental rat flea</name>
    <name type="synonym">Pulex cheopis</name>
    <dbReference type="NCBI Taxonomy" id="163159"/>
    <lineage>
        <taxon>Eukaryota</taxon>
        <taxon>Metazoa</taxon>
        <taxon>Ecdysozoa</taxon>
        <taxon>Arthropoda</taxon>
        <taxon>Hexapoda</taxon>
        <taxon>Insecta</taxon>
        <taxon>Pterygota</taxon>
        <taxon>Neoptera</taxon>
        <taxon>Endopterygota</taxon>
        <taxon>Siphonaptera</taxon>
        <taxon>Pulicidae</taxon>
        <taxon>Xenopsyllinae</taxon>
        <taxon>Xenopsylla</taxon>
    </lineage>
</organism>